<feature type="binding site" evidence="1">
    <location>
        <position position="172"/>
    </location>
    <ligand>
        <name>Zn(2+)</name>
        <dbReference type="ChEBI" id="CHEBI:29105"/>
        <note>catalytic</note>
    </ligand>
</feature>
<dbReference type="EMBL" id="GBXI01014705">
    <property type="protein sequence ID" value="JAC99586.1"/>
    <property type="molecule type" value="Transcribed_RNA"/>
</dbReference>
<dbReference type="SUPFAM" id="SSF55486">
    <property type="entry name" value="Metalloproteases ('zincins'), catalytic domain"/>
    <property type="match status" value="1"/>
</dbReference>
<dbReference type="GO" id="GO:0006508">
    <property type="term" value="P:proteolysis"/>
    <property type="evidence" value="ECO:0007669"/>
    <property type="project" value="UniProtKB-KW"/>
</dbReference>
<accession>A0A0A1WL44</accession>
<dbReference type="EC" id="3.4.24.-" evidence="2"/>
<feature type="binding site" evidence="1">
    <location>
        <position position="182"/>
    </location>
    <ligand>
        <name>Zn(2+)</name>
        <dbReference type="ChEBI" id="CHEBI:29105"/>
        <note>catalytic</note>
    </ligand>
</feature>
<dbReference type="GO" id="GO:0004222">
    <property type="term" value="F:metalloendopeptidase activity"/>
    <property type="evidence" value="ECO:0007669"/>
    <property type="project" value="UniProtKB-UniRule"/>
</dbReference>
<keyword evidence="1 2" id="KW-0645">Protease</keyword>
<keyword evidence="1 2" id="KW-0862">Zinc</keyword>
<dbReference type="CDD" id="cd04280">
    <property type="entry name" value="ZnMc_astacin_like"/>
    <property type="match status" value="1"/>
</dbReference>
<evidence type="ECO:0000256" key="2">
    <source>
        <dbReference type="RuleBase" id="RU361183"/>
    </source>
</evidence>
<feature type="binding site" evidence="1">
    <location>
        <position position="176"/>
    </location>
    <ligand>
        <name>Zn(2+)</name>
        <dbReference type="ChEBI" id="CHEBI:29105"/>
        <note>catalytic</note>
    </ligand>
</feature>
<comment type="cofactor">
    <cofactor evidence="1 2">
        <name>Zn(2+)</name>
        <dbReference type="ChEBI" id="CHEBI:29105"/>
    </cofactor>
    <text evidence="1 2">Binds 1 zinc ion per subunit.</text>
</comment>
<dbReference type="Gene3D" id="3.40.390.10">
    <property type="entry name" value="Collagenase (Catalytic Domain)"/>
    <property type="match status" value="1"/>
</dbReference>
<keyword evidence="1 2" id="KW-0482">Metalloprotease</keyword>
<feature type="active site" evidence="1">
    <location>
        <position position="173"/>
    </location>
</feature>
<sequence length="280" mass="31769">VHISTSSCLVYFISCIGVRKIIIRKFEFCSAEMRTFLSLALLSVLGASLALPVDPPMEDPELNPLLRVSQRNGVRDSDRRWPNGIVYYKFWNGFDNDRKTFIKGAMKSLEDVSCIRFVEAGADQPYFVNITGSSGTCNRTVPSTVGFEKGITSCNIPGTITSYCYTLGRIQHELFHVLGFYHLQQIYNRDDYVRIVNENIIKGREYSFTKFSKDLVDDFGVEYDYGSIMHSSPDANGKNSKDTIVPLQKIPKGLMGQREVLQQSDIIKLNRMYECTVCED</sequence>
<gene>
    <name evidence="4" type="primary">lce_0</name>
    <name evidence="4" type="ORF">g.19070</name>
</gene>
<evidence type="ECO:0000313" key="4">
    <source>
        <dbReference type="EMBL" id="JAC99586.1"/>
    </source>
</evidence>
<dbReference type="InterPro" id="IPR024079">
    <property type="entry name" value="MetalloPept_cat_dom_sf"/>
</dbReference>
<protein>
    <recommendedName>
        <fullName evidence="2">Metalloendopeptidase</fullName>
        <ecNumber evidence="2">3.4.24.-</ecNumber>
    </recommendedName>
</protein>
<dbReference type="AlphaFoldDB" id="A0A0A1WL44"/>
<name>A0A0A1WL44_ZEUCU</name>
<reference evidence="4" key="1">
    <citation type="submission" date="2014-11" db="EMBL/GenBank/DDBJ databases">
        <authorList>
            <person name="Geib S."/>
        </authorList>
    </citation>
    <scope>NUCLEOTIDE SEQUENCE</scope>
</reference>
<comment type="caution">
    <text evidence="1">Lacks conserved residue(s) required for the propagation of feature annotation.</text>
</comment>
<keyword evidence="1 2" id="KW-0479">Metal-binding</keyword>
<dbReference type="InterPro" id="IPR034035">
    <property type="entry name" value="Astacin-like_dom"/>
</dbReference>
<dbReference type="GO" id="GO:0008270">
    <property type="term" value="F:zinc ion binding"/>
    <property type="evidence" value="ECO:0007669"/>
    <property type="project" value="UniProtKB-UniRule"/>
</dbReference>
<keyword evidence="1 2" id="KW-0378">Hydrolase</keyword>
<dbReference type="PROSITE" id="PS51864">
    <property type="entry name" value="ASTACIN"/>
    <property type="match status" value="1"/>
</dbReference>
<evidence type="ECO:0000259" key="3">
    <source>
        <dbReference type="PROSITE" id="PS51864"/>
    </source>
</evidence>
<feature type="domain" description="Peptidase M12A" evidence="3">
    <location>
        <begin position="72"/>
        <end position="276"/>
    </location>
</feature>
<dbReference type="PANTHER" id="PTHR10127">
    <property type="entry name" value="DISCOIDIN, CUB, EGF, LAMININ , AND ZINC METALLOPROTEASE DOMAIN CONTAINING"/>
    <property type="match status" value="1"/>
</dbReference>
<dbReference type="SMART" id="SM00235">
    <property type="entry name" value="ZnMc"/>
    <property type="match status" value="1"/>
</dbReference>
<organism evidence="4">
    <name type="scientific">Zeugodacus cucurbitae</name>
    <name type="common">Melon fruit fly</name>
    <name type="synonym">Bactrocera cucurbitae</name>
    <dbReference type="NCBI Taxonomy" id="28588"/>
    <lineage>
        <taxon>Eukaryota</taxon>
        <taxon>Metazoa</taxon>
        <taxon>Ecdysozoa</taxon>
        <taxon>Arthropoda</taxon>
        <taxon>Hexapoda</taxon>
        <taxon>Insecta</taxon>
        <taxon>Pterygota</taxon>
        <taxon>Neoptera</taxon>
        <taxon>Endopterygota</taxon>
        <taxon>Diptera</taxon>
        <taxon>Brachycera</taxon>
        <taxon>Muscomorpha</taxon>
        <taxon>Tephritoidea</taxon>
        <taxon>Tephritidae</taxon>
        <taxon>Zeugodacus</taxon>
        <taxon>Zeugodacus</taxon>
    </lineage>
</organism>
<dbReference type="Pfam" id="PF01400">
    <property type="entry name" value="Astacin"/>
    <property type="match status" value="1"/>
</dbReference>
<proteinExistence type="predicted"/>
<dbReference type="PRINTS" id="PR00480">
    <property type="entry name" value="ASTACIN"/>
</dbReference>
<dbReference type="PANTHER" id="PTHR10127:SF814">
    <property type="entry name" value="MEPRIN A SUBUNIT BETA"/>
    <property type="match status" value="1"/>
</dbReference>
<reference evidence="4" key="2">
    <citation type="journal article" date="2015" name="Gigascience">
        <title>Reconstructing a comprehensive transcriptome assembly of a white-pupal translocated strain of the pest fruit fly Bactrocera cucurbitae.</title>
        <authorList>
            <person name="Sim S.B."/>
            <person name="Calla B."/>
            <person name="Hall B."/>
            <person name="DeRego T."/>
            <person name="Geib S.M."/>
        </authorList>
    </citation>
    <scope>NUCLEOTIDE SEQUENCE</scope>
</reference>
<dbReference type="InterPro" id="IPR001506">
    <property type="entry name" value="Peptidase_M12A"/>
</dbReference>
<feature type="non-terminal residue" evidence="4">
    <location>
        <position position="1"/>
    </location>
</feature>
<evidence type="ECO:0000256" key="1">
    <source>
        <dbReference type="PROSITE-ProRule" id="PRU01211"/>
    </source>
</evidence>
<dbReference type="InterPro" id="IPR006026">
    <property type="entry name" value="Peptidase_Metallo"/>
</dbReference>